<keyword evidence="5" id="KW-0813">Transport</keyword>
<evidence type="ECO:0000313" key="14">
    <source>
        <dbReference type="EMBL" id="QIK72276.1"/>
    </source>
</evidence>
<proteinExistence type="inferred from homology"/>
<feature type="transmembrane region" description="Helical" evidence="13">
    <location>
        <begin position="386"/>
        <end position="405"/>
    </location>
</feature>
<dbReference type="Pfam" id="PF01554">
    <property type="entry name" value="MatE"/>
    <property type="match status" value="2"/>
</dbReference>
<evidence type="ECO:0000256" key="13">
    <source>
        <dbReference type="SAM" id="Phobius"/>
    </source>
</evidence>
<dbReference type="PIRSF" id="PIRSF006603">
    <property type="entry name" value="DinF"/>
    <property type="match status" value="1"/>
</dbReference>
<comment type="similarity">
    <text evidence="3">Belongs to the multi antimicrobial extrusion (MATE) (TC 2.A.66.1) family.</text>
</comment>
<keyword evidence="11 13" id="KW-0472">Membrane</keyword>
<evidence type="ECO:0000256" key="11">
    <source>
        <dbReference type="ARBA" id="ARBA00023136"/>
    </source>
</evidence>
<dbReference type="InterPro" id="IPR048279">
    <property type="entry name" value="MdtK-like"/>
</dbReference>
<feature type="transmembrane region" description="Helical" evidence="13">
    <location>
        <begin position="281"/>
        <end position="299"/>
    </location>
</feature>
<organism evidence="14 15">
    <name type="scientific">Propioniciclava coleopterorum</name>
    <dbReference type="NCBI Taxonomy" id="2714937"/>
    <lineage>
        <taxon>Bacteria</taxon>
        <taxon>Bacillati</taxon>
        <taxon>Actinomycetota</taxon>
        <taxon>Actinomycetes</taxon>
        <taxon>Propionibacteriales</taxon>
        <taxon>Propionibacteriaceae</taxon>
        <taxon>Propioniciclava</taxon>
    </lineage>
</organism>
<reference evidence="14 15" key="1">
    <citation type="submission" date="2020-03" db="EMBL/GenBank/DDBJ databases">
        <title>Propioniciclava sp. nov., isolated from Hydrophilus acuminatus.</title>
        <authorList>
            <person name="Hyun D.-W."/>
            <person name="Bae J.-W."/>
        </authorList>
    </citation>
    <scope>NUCLEOTIDE SEQUENCE [LARGE SCALE GENOMIC DNA]</scope>
    <source>
        <strain evidence="14 15">HDW11</strain>
    </source>
</reference>
<sequence length="462" mass="48675">MTRTLTVGAPTRVIVAFTLPLLIGNLFQQAYQFTDAAVVGRMVGVDALAAVGASGSLVFLLLGFTLGAANGLAIPVARAFGSGDMPAMRRHVALGTLASAAISAVIVLIGLRYTRPMLALMQTPDVLMEDAAAFLMITFAAAPVTMAFNYLAAIIRALGDSRTPLIFLMLACFVNVGLVVLFIGSFGWGVGGAAWATAISQLASVVACLWLIRVRMPQLWLWREDWLPKRGETGESVRPGLAMGFQMSVIAIGAVILQYAINGLGPDAVAAATAAVRVDQVAVAPLASFGLALTTFVAQNRGAGHWRRIRVGVWEISLLTWLVSLLMGGLIYLFGTPVAQVFVGAGNEAVVSLAHDYLVVQAALYPVLASLFVLRNAVQGLGSNLMPTLAGFMELVFRAVAGLLLVGPLGFFGVAIAAPLAWIGAVTPVAIAWFVRRRELIRWEGPDVRTPSPGRVPVLAAT</sequence>
<dbReference type="EMBL" id="CP049865">
    <property type="protein sequence ID" value="QIK72276.1"/>
    <property type="molecule type" value="Genomic_DNA"/>
</dbReference>
<feature type="transmembrane region" description="Helical" evidence="13">
    <location>
        <begin position="131"/>
        <end position="153"/>
    </location>
</feature>
<dbReference type="PANTHER" id="PTHR43298:SF2">
    <property type="entry name" value="FMN_FAD EXPORTER YEEO-RELATED"/>
    <property type="match status" value="1"/>
</dbReference>
<comment type="subcellular location">
    <subcellularLocation>
        <location evidence="2">Cell membrane</location>
        <topology evidence="2">Multi-pass membrane protein</topology>
    </subcellularLocation>
</comment>
<dbReference type="InterPro" id="IPR050222">
    <property type="entry name" value="MATE_MdtK"/>
</dbReference>
<feature type="transmembrane region" description="Helical" evidence="13">
    <location>
        <begin position="92"/>
        <end position="111"/>
    </location>
</feature>
<evidence type="ECO:0000256" key="5">
    <source>
        <dbReference type="ARBA" id="ARBA00022448"/>
    </source>
</evidence>
<feature type="transmembrane region" description="Helical" evidence="13">
    <location>
        <begin position="165"/>
        <end position="186"/>
    </location>
</feature>
<evidence type="ECO:0000256" key="9">
    <source>
        <dbReference type="ARBA" id="ARBA00022989"/>
    </source>
</evidence>
<keyword evidence="10" id="KW-0406">Ion transport</keyword>
<dbReference type="AlphaFoldDB" id="A0A6G7Y6G9"/>
<name>A0A6G7Y6G9_9ACTN</name>
<evidence type="ECO:0000256" key="7">
    <source>
        <dbReference type="ARBA" id="ARBA00022475"/>
    </source>
</evidence>
<feature type="transmembrane region" description="Helical" evidence="13">
    <location>
        <begin position="411"/>
        <end position="435"/>
    </location>
</feature>
<feature type="transmembrane region" description="Helical" evidence="13">
    <location>
        <begin position="47"/>
        <end position="80"/>
    </location>
</feature>
<evidence type="ECO:0000256" key="3">
    <source>
        <dbReference type="ARBA" id="ARBA00010199"/>
    </source>
</evidence>
<dbReference type="GO" id="GO:0015297">
    <property type="term" value="F:antiporter activity"/>
    <property type="evidence" value="ECO:0007669"/>
    <property type="project" value="UniProtKB-KW"/>
</dbReference>
<evidence type="ECO:0000256" key="2">
    <source>
        <dbReference type="ARBA" id="ARBA00004651"/>
    </source>
</evidence>
<evidence type="ECO:0000256" key="4">
    <source>
        <dbReference type="ARBA" id="ARBA00020268"/>
    </source>
</evidence>
<comment type="function">
    <text evidence="1">Multidrug efflux pump.</text>
</comment>
<feature type="transmembrane region" description="Helical" evidence="13">
    <location>
        <begin position="192"/>
        <end position="212"/>
    </location>
</feature>
<dbReference type="GO" id="GO:0005886">
    <property type="term" value="C:plasma membrane"/>
    <property type="evidence" value="ECO:0007669"/>
    <property type="project" value="UniProtKB-SubCell"/>
</dbReference>
<dbReference type="PANTHER" id="PTHR43298">
    <property type="entry name" value="MULTIDRUG RESISTANCE PROTEIN NORM-RELATED"/>
    <property type="match status" value="1"/>
</dbReference>
<keyword evidence="9 13" id="KW-1133">Transmembrane helix</keyword>
<dbReference type="RefSeq" id="WP_166233352.1">
    <property type="nucleotide sequence ID" value="NZ_CP049865.1"/>
</dbReference>
<dbReference type="GO" id="GO:0042910">
    <property type="term" value="F:xenobiotic transmembrane transporter activity"/>
    <property type="evidence" value="ECO:0007669"/>
    <property type="project" value="InterPro"/>
</dbReference>
<dbReference type="NCBIfam" id="TIGR00797">
    <property type="entry name" value="matE"/>
    <property type="match status" value="1"/>
</dbReference>
<dbReference type="KEGG" id="prv:G7070_08355"/>
<accession>A0A6G7Y6G9</accession>
<feature type="transmembrane region" description="Helical" evidence="13">
    <location>
        <begin position="240"/>
        <end position="261"/>
    </location>
</feature>
<dbReference type="GO" id="GO:0006811">
    <property type="term" value="P:monoatomic ion transport"/>
    <property type="evidence" value="ECO:0007669"/>
    <property type="project" value="UniProtKB-KW"/>
</dbReference>
<keyword evidence="8 13" id="KW-0812">Transmembrane</keyword>
<keyword evidence="6" id="KW-0050">Antiport</keyword>
<evidence type="ECO:0000313" key="15">
    <source>
        <dbReference type="Proteomes" id="UP000501058"/>
    </source>
</evidence>
<dbReference type="InterPro" id="IPR002528">
    <property type="entry name" value="MATE_fam"/>
</dbReference>
<evidence type="ECO:0000256" key="1">
    <source>
        <dbReference type="ARBA" id="ARBA00003408"/>
    </source>
</evidence>
<keyword evidence="7" id="KW-1003">Cell membrane</keyword>
<feature type="transmembrane region" description="Helical" evidence="13">
    <location>
        <begin position="7"/>
        <end position="27"/>
    </location>
</feature>
<feature type="transmembrane region" description="Helical" evidence="13">
    <location>
        <begin position="354"/>
        <end position="374"/>
    </location>
</feature>
<keyword evidence="15" id="KW-1185">Reference proteome</keyword>
<gene>
    <name evidence="14" type="ORF">G7070_08355</name>
</gene>
<evidence type="ECO:0000256" key="12">
    <source>
        <dbReference type="ARBA" id="ARBA00031636"/>
    </source>
</evidence>
<protein>
    <recommendedName>
        <fullName evidence="4">Probable multidrug resistance protein NorM</fullName>
    </recommendedName>
    <alternativeName>
        <fullName evidence="12">Multidrug-efflux transporter</fullName>
    </alternativeName>
</protein>
<dbReference type="CDD" id="cd13138">
    <property type="entry name" value="MATE_yoeA_like"/>
    <property type="match status" value="1"/>
</dbReference>
<feature type="transmembrane region" description="Helical" evidence="13">
    <location>
        <begin position="311"/>
        <end position="334"/>
    </location>
</feature>
<dbReference type="Proteomes" id="UP000501058">
    <property type="component" value="Chromosome"/>
</dbReference>
<evidence type="ECO:0000256" key="10">
    <source>
        <dbReference type="ARBA" id="ARBA00023065"/>
    </source>
</evidence>
<evidence type="ECO:0000256" key="6">
    <source>
        <dbReference type="ARBA" id="ARBA00022449"/>
    </source>
</evidence>
<evidence type="ECO:0000256" key="8">
    <source>
        <dbReference type="ARBA" id="ARBA00022692"/>
    </source>
</evidence>